<dbReference type="Gene3D" id="3.40.640.10">
    <property type="entry name" value="Type I PLP-dependent aspartate aminotransferase-like (Major domain)"/>
    <property type="match status" value="1"/>
</dbReference>
<comment type="similarity">
    <text evidence="3">Belongs to the class-I pyridoxal-phosphate-dependent aminotransferase family.</text>
</comment>
<keyword evidence="6" id="KW-1185">Reference proteome</keyword>
<reference evidence="5" key="1">
    <citation type="submission" date="2022-07" db="EMBL/GenBank/DDBJ databases">
        <title>Sphingomonas sp. nov., a novel bacterium isolated from the north slope of the Mount Everest.</title>
        <authorList>
            <person name="Cui X."/>
            <person name="Liu Y."/>
        </authorList>
    </citation>
    <scope>NUCLEOTIDE SEQUENCE</scope>
    <source>
        <strain evidence="5">S5-59</strain>
    </source>
</reference>
<dbReference type="Gene3D" id="3.90.1150.10">
    <property type="entry name" value="Aspartate Aminotransferase, domain 1"/>
    <property type="match status" value="1"/>
</dbReference>
<dbReference type="SUPFAM" id="SSF53383">
    <property type="entry name" value="PLP-dependent transferases"/>
    <property type="match status" value="1"/>
</dbReference>
<dbReference type="CDD" id="cd00609">
    <property type="entry name" value="AAT_like"/>
    <property type="match status" value="1"/>
</dbReference>
<dbReference type="InterPro" id="IPR015421">
    <property type="entry name" value="PyrdxlP-dep_Trfase_major"/>
</dbReference>
<organism evidence="5 6">
    <name type="scientific">Sphingomonas qomolangmaensis</name>
    <dbReference type="NCBI Taxonomy" id="2918765"/>
    <lineage>
        <taxon>Bacteria</taxon>
        <taxon>Pseudomonadati</taxon>
        <taxon>Pseudomonadota</taxon>
        <taxon>Alphaproteobacteria</taxon>
        <taxon>Sphingomonadales</taxon>
        <taxon>Sphingomonadaceae</taxon>
        <taxon>Sphingomonas</taxon>
    </lineage>
</organism>
<gene>
    <name evidence="5" type="ORF">NMP03_00940</name>
</gene>
<evidence type="ECO:0000313" key="6">
    <source>
        <dbReference type="Proteomes" id="UP001058533"/>
    </source>
</evidence>
<keyword evidence="2" id="KW-0663">Pyridoxal phosphate</keyword>
<evidence type="ECO:0000256" key="2">
    <source>
        <dbReference type="ARBA" id="ARBA00022898"/>
    </source>
</evidence>
<dbReference type="InterPro" id="IPR004838">
    <property type="entry name" value="NHTrfase_class1_PyrdxlP-BS"/>
</dbReference>
<dbReference type="Proteomes" id="UP001058533">
    <property type="component" value="Chromosome"/>
</dbReference>
<dbReference type="Pfam" id="PF00155">
    <property type="entry name" value="Aminotran_1_2"/>
    <property type="match status" value="1"/>
</dbReference>
<name>A0ABY5LA57_9SPHN</name>
<accession>A0ABY5LA57</accession>
<dbReference type="PANTHER" id="PTHR42885">
    <property type="entry name" value="HISTIDINOL-PHOSPHATE AMINOTRANSFERASE-RELATED"/>
    <property type="match status" value="1"/>
</dbReference>
<protein>
    <recommendedName>
        <fullName evidence="3">Aminotransferase</fullName>
        <ecNumber evidence="3">2.6.1.-</ecNumber>
    </recommendedName>
</protein>
<dbReference type="InterPro" id="IPR004839">
    <property type="entry name" value="Aminotransferase_I/II_large"/>
</dbReference>
<dbReference type="RefSeq" id="WP_256506693.1">
    <property type="nucleotide sequence ID" value="NZ_CP101740.1"/>
</dbReference>
<dbReference type="EMBL" id="CP101740">
    <property type="protein sequence ID" value="UUL82841.1"/>
    <property type="molecule type" value="Genomic_DNA"/>
</dbReference>
<dbReference type="InterPro" id="IPR015422">
    <property type="entry name" value="PyrdxlP-dep_Trfase_small"/>
</dbReference>
<evidence type="ECO:0000313" key="5">
    <source>
        <dbReference type="EMBL" id="UUL82841.1"/>
    </source>
</evidence>
<evidence type="ECO:0000259" key="4">
    <source>
        <dbReference type="Pfam" id="PF00155"/>
    </source>
</evidence>
<comment type="cofactor">
    <cofactor evidence="1 3">
        <name>pyridoxal 5'-phosphate</name>
        <dbReference type="ChEBI" id="CHEBI:597326"/>
    </cofactor>
</comment>
<dbReference type="PANTHER" id="PTHR42885:SF1">
    <property type="entry name" value="THREONINE-PHOSPHATE DECARBOXYLASE"/>
    <property type="match status" value="1"/>
</dbReference>
<sequence length="338" mass="35009">MAQAARIAIAPPDIARFAVHGGRIDAARAAYSAVADWIDLSTGLSPWAWPATIDASALTHLPTPDALATLEATAAAAFGTSAAGVVAVPGSDLALRLLGRMIGGHAAVAGPGYSGHVAMWAGRAVAAGLGSLADSARTGETVVVARPNNPDGHVVDIATLERLAERDDWLIVDEAFVDATPELSLAGQAWDSLIVLRSFGKFYGLAGLRLGFVIAPPAIVQGLRELLGDWPVSGPAIAIGTAAYADRDWAAMQVARVTEAAARLDGLFAGAGLRVAGGTALFRLVETPHAHALFDHLAQRGILTRPFADRPQALRLGLPGTPAAWDRIDTALNDWSKP</sequence>
<keyword evidence="3" id="KW-0808">Transferase</keyword>
<feature type="domain" description="Aminotransferase class I/classII large" evidence="4">
    <location>
        <begin position="135"/>
        <end position="321"/>
    </location>
</feature>
<keyword evidence="3 5" id="KW-0032">Aminotransferase</keyword>
<dbReference type="PROSITE" id="PS00105">
    <property type="entry name" value="AA_TRANSFER_CLASS_1"/>
    <property type="match status" value="1"/>
</dbReference>
<proteinExistence type="inferred from homology"/>
<evidence type="ECO:0000256" key="3">
    <source>
        <dbReference type="RuleBase" id="RU000481"/>
    </source>
</evidence>
<dbReference type="InterPro" id="IPR015424">
    <property type="entry name" value="PyrdxlP-dep_Trfase"/>
</dbReference>
<dbReference type="GO" id="GO:0008483">
    <property type="term" value="F:transaminase activity"/>
    <property type="evidence" value="ECO:0007669"/>
    <property type="project" value="UniProtKB-KW"/>
</dbReference>
<dbReference type="EC" id="2.6.1.-" evidence="3"/>
<evidence type="ECO:0000256" key="1">
    <source>
        <dbReference type="ARBA" id="ARBA00001933"/>
    </source>
</evidence>